<dbReference type="Gene3D" id="3.40.640.10">
    <property type="entry name" value="Type I PLP-dependent aspartate aminotransferase-like (Major domain)"/>
    <property type="match status" value="1"/>
</dbReference>
<dbReference type="RefSeq" id="WP_001003686.1">
    <property type="nucleotide sequence ID" value="NZ_AP026916.1"/>
</dbReference>
<evidence type="ECO:0000313" key="12">
    <source>
        <dbReference type="Proteomes" id="UP000314170"/>
    </source>
</evidence>
<dbReference type="InterPro" id="IPR015424">
    <property type="entry name" value="PyrdxlP-dep_Trfase"/>
</dbReference>
<keyword evidence="8" id="KW-0368">Histidine biosynthesis</keyword>
<evidence type="ECO:0000256" key="9">
    <source>
        <dbReference type="ARBA" id="ARBA00047481"/>
    </source>
</evidence>
<dbReference type="GO" id="GO:0004400">
    <property type="term" value="F:histidinol-phosphate transaminase activity"/>
    <property type="evidence" value="ECO:0007669"/>
    <property type="project" value="UniProtKB-EC"/>
</dbReference>
<keyword evidence="5" id="KW-0028">Amino-acid biosynthesis</keyword>
<dbReference type="InterPro" id="IPR050106">
    <property type="entry name" value="HistidinolP_aminotransfase"/>
</dbReference>
<dbReference type="CDD" id="cd00609">
    <property type="entry name" value="AAT_like"/>
    <property type="match status" value="1"/>
</dbReference>
<evidence type="ECO:0000256" key="5">
    <source>
        <dbReference type="ARBA" id="ARBA00022605"/>
    </source>
</evidence>
<dbReference type="GO" id="GO:0000105">
    <property type="term" value="P:L-histidine biosynthetic process"/>
    <property type="evidence" value="ECO:0007669"/>
    <property type="project" value="UniProtKB-KW"/>
</dbReference>
<comment type="pathway">
    <text evidence="1">Amino-acid biosynthesis; L-histidine biosynthesis; L-histidine from 5-phospho-alpha-D-ribose 1-diphosphate: step 7/9.</text>
</comment>
<dbReference type="InterPro" id="IPR015421">
    <property type="entry name" value="PyrdxlP-dep_Trfase_major"/>
</dbReference>
<gene>
    <name evidence="11" type="primary">hisC</name>
    <name evidence="11" type="ORF">SAMEA104154639_02063</name>
</gene>
<evidence type="ECO:0000256" key="6">
    <source>
        <dbReference type="ARBA" id="ARBA00022679"/>
    </source>
</evidence>
<evidence type="ECO:0000313" key="11">
    <source>
        <dbReference type="EMBL" id="VSJ55077.1"/>
    </source>
</evidence>
<dbReference type="SUPFAM" id="SSF53383">
    <property type="entry name" value="PLP-dependent transferases"/>
    <property type="match status" value="1"/>
</dbReference>
<dbReference type="InterPro" id="IPR043519">
    <property type="entry name" value="NT_sf"/>
</dbReference>
<dbReference type="GO" id="GO:0030170">
    <property type="term" value="F:pyridoxal phosphate binding"/>
    <property type="evidence" value="ECO:0007669"/>
    <property type="project" value="InterPro"/>
</dbReference>
<dbReference type="EC" id="2.6.1.9" evidence="3"/>
<comment type="similarity">
    <text evidence="2">Belongs to the class-II pyridoxal-phosphate-dependent aminotransferase family. Histidinol-phosphate aminotransferase subfamily.</text>
</comment>
<reference evidence="11 12" key="1">
    <citation type="submission" date="2019-04" db="EMBL/GenBank/DDBJ databases">
        <authorList>
            <consortium name="Pathogen Informatics"/>
        </authorList>
    </citation>
    <scope>NUCLEOTIDE SEQUENCE [LARGE SCALE GENOMIC DNA]</scope>
    <source>
        <strain evidence="11 12">GPSC38</strain>
    </source>
</reference>
<dbReference type="InterPro" id="IPR015422">
    <property type="entry name" value="PyrdxlP-dep_Trfase_small"/>
</dbReference>
<comment type="catalytic activity">
    <reaction evidence="9">
        <text>L-histidinol phosphate + 2-oxoglutarate = 3-(imidazol-4-yl)-2-oxopropyl phosphate + L-glutamate</text>
        <dbReference type="Rhea" id="RHEA:23744"/>
        <dbReference type="ChEBI" id="CHEBI:16810"/>
        <dbReference type="ChEBI" id="CHEBI:29985"/>
        <dbReference type="ChEBI" id="CHEBI:57766"/>
        <dbReference type="ChEBI" id="CHEBI:57980"/>
        <dbReference type="EC" id="2.6.1.9"/>
    </reaction>
</comment>
<evidence type="ECO:0000256" key="7">
    <source>
        <dbReference type="ARBA" id="ARBA00022898"/>
    </source>
</evidence>
<evidence type="ECO:0000256" key="8">
    <source>
        <dbReference type="ARBA" id="ARBA00023102"/>
    </source>
</evidence>
<dbReference type="AlphaFoldDB" id="A0A0T8W5C7"/>
<proteinExistence type="inferred from homology"/>
<evidence type="ECO:0000256" key="4">
    <source>
        <dbReference type="ARBA" id="ARBA00022576"/>
    </source>
</evidence>
<dbReference type="SUPFAM" id="SSF81301">
    <property type="entry name" value="Nucleotidyltransferase"/>
    <property type="match status" value="1"/>
</dbReference>
<evidence type="ECO:0000256" key="2">
    <source>
        <dbReference type="ARBA" id="ARBA00007970"/>
    </source>
</evidence>
<dbReference type="InterPro" id="IPR004839">
    <property type="entry name" value="Aminotransferase_I/II_large"/>
</dbReference>
<dbReference type="PANTHER" id="PTHR43643">
    <property type="entry name" value="HISTIDINOL-PHOSPHATE AMINOTRANSFERASE 2"/>
    <property type="match status" value="1"/>
</dbReference>
<dbReference type="PANTHER" id="PTHR43643:SF6">
    <property type="entry name" value="HISTIDINOL-PHOSPHATE AMINOTRANSFERASE"/>
    <property type="match status" value="1"/>
</dbReference>
<sequence>MNELCKKYVYQLQNELNQYCDNLEGIHVIAYGSNGSNDLSISSDFDVCLIVNDDSFVAMNQRLICDFTKLFHFQENLPIDKDIPLSNKLIYLSSEVELFLDNPPFISDSKKVKIEDIKKTKNFLTSRTMKQRLLLNILTTDSTVLFGDEDYVNNLKYRAWEDIEKIIERAYNIKLTTKNENEFLNLLYQNPVSKASGEYYLGYKKEKRNVVKHLERNVHRLAILNEKKVEDIIDLSENVNRLLLKDYSFLFPSETIKKMISTYPEKKSCSIKEVLSSKLTIASNNFLITNGSLEGMNIIIANLVQNNIGYLTPTFWGYGDSAKRYNKSVISAPLSDIYNYNVTEIDKISKSCELMIICNPNNPTTATLTKNQIENLLLNNPQTYFLIDESMLPYKYDFFNYTMIPFVEKYTNLIVCSSISKSLCAPGLRIGYICANEKIVKKLEKKVIPFNVSNINQCIAEKILENFPLSLSICSDIESSFRQLDLFMEKYTTQKSEKACGFRLYQLKAKYDGNKIIDILTERGFLIRNISASYPELGENWIRISNGTLSEIKDLMHIMKDIFEDFDDKASDSYDKG</sequence>
<dbReference type="Gene3D" id="3.90.1150.10">
    <property type="entry name" value="Aspartate Aminotransferase, domain 1"/>
    <property type="match status" value="1"/>
</dbReference>
<dbReference type="Pfam" id="PF00155">
    <property type="entry name" value="Aminotran_1_2"/>
    <property type="match status" value="1"/>
</dbReference>
<name>A0A0T8W5C7_STREE</name>
<organism evidence="11 12">
    <name type="scientific">Streptococcus pneumoniae</name>
    <dbReference type="NCBI Taxonomy" id="1313"/>
    <lineage>
        <taxon>Bacteria</taxon>
        <taxon>Bacillati</taxon>
        <taxon>Bacillota</taxon>
        <taxon>Bacilli</taxon>
        <taxon>Lactobacillales</taxon>
        <taxon>Streptococcaceae</taxon>
        <taxon>Streptococcus</taxon>
    </lineage>
</organism>
<keyword evidence="4 11" id="KW-0032">Aminotransferase</keyword>
<accession>A0A0T8W5C7</accession>
<dbReference type="EMBL" id="CABBZR010000027">
    <property type="protein sequence ID" value="VSJ55077.1"/>
    <property type="molecule type" value="Genomic_DNA"/>
</dbReference>
<dbReference type="Proteomes" id="UP000314170">
    <property type="component" value="Unassembled WGS sequence"/>
</dbReference>
<evidence type="ECO:0000256" key="3">
    <source>
        <dbReference type="ARBA" id="ARBA00012748"/>
    </source>
</evidence>
<keyword evidence="7" id="KW-0663">Pyridoxal phosphate</keyword>
<feature type="domain" description="Aminotransferase class I/classII large" evidence="10">
    <location>
        <begin position="276"/>
        <end position="555"/>
    </location>
</feature>
<protein>
    <recommendedName>
        <fullName evidence="3">histidinol-phosphate transaminase</fullName>
        <ecNumber evidence="3">2.6.1.9</ecNumber>
    </recommendedName>
</protein>
<evidence type="ECO:0000259" key="10">
    <source>
        <dbReference type="Pfam" id="PF00155"/>
    </source>
</evidence>
<evidence type="ECO:0000256" key="1">
    <source>
        <dbReference type="ARBA" id="ARBA00005011"/>
    </source>
</evidence>
<keyword evidence="6 11" id="KW-0808">Transferase</keyword>